<evidence type="ECO:0000256" key="1">
    <source>
        <dbReference type="ARBA" id="ARBA00000923"/>
    </source>
</evidence>
<evidence type="ECO:0000256" key="2">
    <source>
        <dbReference type="ARBA" id="ARBA00004127"/>
    </source>
</evidence>
<comment type="catalytic activity">
    <reaction evidence="1">
        <text>9-(9Z-hexadecenoyloxy)-octadecanoate + H2O = (9Z)-hexadecenoate + 9-hydroxy-octadecanoate + H(+)</text>
        <dbReference type="Rhea" id="RHEA:52068"/>
        <dbReference type="ChEBI" id="CHEBI:15377"/>
        <dbReference type="ChEBI" id="CHEBI:15378"/>
        <dbReference type="ChEBI" id="CHEBI:32372"/>
        <dbReference type="ChEBI" id="CHEBI:136286"/>
        <dbReference type="ChEBI" id="CHEBI:136309"/>
    </reaction>
    <physiologicalReaction direction="left-to-right" evidence="1">
        <dbReference type="Rhea" id="RHEA:52069"/>
    </physiologicalReaction>
</comment>
<keyword evidence="20" id="KW-1185">Reference proteome</keyword>
<comment type="catalytic activity">
    <reaction evidence="16">
        <text>12-(9Z-hexadecenoyloxy)-octadecanoate + H2O = 12-hydroxyoctadecanoate + (9Z)-hexadecenoate + H(+)</text>
        <dbReference type="Rhea" id="RHEA:52072"/>
        <dbReference type="ChEBI" id="CHEBI:15377"/>
        <dbReference type="ChEBI" id="CHEBI:15378"/>
        <dbReference type="ChEBI" id="CHEBI:32372"/>
        <dbReference type="ChEBI" id="CHEBI:84201"/>
        <dbReference type="ChEBI" id="CHEBI:136312"/>
    </reaction>
    <physiologicalReaction direction="left-to-right" evidence="16">
        <dbReference type="Rhea" id="RHEA:52073"/>
    </physiologicalReaction>
</comment>
<evidence type="ECO:0000256" key="16">
    <source>
        <dbReference type="ARBA" id="ARBA00049428"/>
    </source>
</evidence>
<evidence type="ECO:0000256" key="4">
    <source>
        <dbReference type="ARBA" id="ARBA00022692"/>
    </source>
</evidence>
<dbReference type="PANTHER" id="PTHR10989">
    <property type="entry name" value="ANDROGEN-INDUCED PROTEIN 1-RELATED"/>
    <property type="match status" value="1"/>
</dbReference>
<comment type="catalytic activity">
    <reaction evidence="12">
        <text>9-(9Z-octadecenoyloxy)-octadecanoate + H2O = 9-hydroxy-octadecanoate + (9Z)-octadecenoate + H(+)</text>
        <dbReference type="Rhea" id="RHEA:52048"/>
        <dbReference type="ChEBI" id="CHEBI:15377"/>
        <dbReference type="ChEBI" id="CHEBI:15378"/>
        <dbReference type="ChEBI" id="CHEBI:30823"/>
        <dbReference type="ChEBI" id="CHEBI:136282"/>
        <dbReference type="ChEBI" id="CHEBI:136286"/>
    </reaction>
    <physiologicalReaction direction="left-to-right" evidence="12">
        <dbReference type="Rhea" id="RHEA:52049"/>
    </physiologicalReaction>
</comment>
<comment type="catalytic activity">
    <reaction evidence="15">
        <text>13-(9Z-hexadecenoyloxy)-octadecanoate + H2O = 13-hydroxy-octadecanoate + (9Z)-hexadecenoate + H(+)</text>
        <dbReference type="Rhea" id="RHEA:52076"/>
        <dbReference type="ChEBI" id="CHEBI:15377"/>
        <dbReference type="ChEBI" id="CHEBI:15378"/>
        <dbReference type="ChEBI" id="CHEBI:32372"/>
        <dbReference type="ChEBI" id="CHEBI:136304"/>
        <dbReference type="ChEBI" id="CHEBI:136315"/>
    </reaction>
    <physiologicalReaction direction="left-to-right" evidence="15">
        <dbReference type="Rhea" id="RHEA:52077"/>
    </physiologicalReaction>
</comment>
<evidence type="ECO:0000256" key="14">
    <source>
        <dbReference type="ARBA" id="ARBA00049296"/>
    </source>
</evidence>
<gene>
    <name evidence="18" type="ORF">BJG266_LOCUS6912</name>
    <name evidence="19" type="ORF">QVE165_LOCUS40286</name>
</gene>
<comment type="catalytic activity">
    <reaction evidence="13">
        <text>9-octadecanoyloxy-octadecanoate + H2O = 9-hydroxy-octadecanoate + octadecanoate + H(+)</text>
        <dbReference type="Rhea" id="RHEA:52096"/>
        <dbReference type="ChEBI" id="CHEBI:15377"/>
        <dbReference type="ChEBI" id="CHEBI:15378"/>
        <dbReference type="ChEBI" id="CHEBI:25629"/>
        <dbReference type="ChEBI" id="CHEBI:136286"/>
        <dbReference type="ChEBI" id="CHEBI:136373"/>
    </reaction>
    <physiologicalReaction direction="left-to-right" evidence="13">
        <dbReference type="Rhea" id="RHEA:52097"/>
    </physiologicalReaction>
</comment>
<comment type="catalytic activity">
    <reaction evidence="10">
        <text>12-octadecanoyloxy-octadecanoate + H2O = 12-hydroxyoctadecanoate + octadecanoate + H(+)</text>
        <dbReference type="Rhea" id="RHEA:52080"/>
        <dbReference type="ChEBI" id="CHEBI:15377"/>
        <dbReference type="ChEBI" id="CHEBI:15378"/>
        <dbReference type="ChEBI" id="CHEBI:25629"/>
        <dbReference type="ChEBI" id="CHEBI:84201"/>
        <dbReference type="ChEBI" id="CHEBI:136330"/>
    </reaction>
    <physiologicalReaction direction="left-to-right" evidence="10">
        <dbReference type="Rhea" id="RHEA:52081"/>
    </physiologicalReaction>
</comment>
<dbReference type="AlphaFoldDB" id="A0A813UWM6"/>
<comment type="subcellular location">
    <subcellularLocation>
        <location evidence="2">Endomembrane system</location>
        <topology evidence="2">Multi-pass membrane protein</topology>
    </subcellularLocation>
</comment>
<reference evidence="18" key="1">
    <citation type="submission" date="2021-02" db="EMBL/GenBank/DDBJ databases">
        <authorList>
            <person name="Nowell W R."/>
        </authorList>
    </citation>
    <scope>NUCLEOTIDE SEQUENCE</scope>
</reference>
<evidence type="ECO:0000256" key="13">
    <source>
        <dbReference type="ARBA" id="ARBA00049221"/>
    </source>
</evidence>
<dbReference type="Proteomes" id="UP000663832">
    <property type="component" value="Unassembled WGS sequence"/>
</dbReference>
<dbReference type="EMBL" id="CAJNOI010000020">
    <property type="protein sequence ID" value="CAF0833381.1"/>
    <property type="molecule type" value="Genomic_DNA"/>
</dbReference>
<comment type="catalytic activity">
    <reaction evidence="8">
        <text>13-octadecanoyloxy-octadecanoate + H2O = 13-hydroxy-octadecanoate + octadecanoate + H(+)</text>
        <dbReference type="Rhea" id="RHEA:52084"/>
        <dbReference type="ChEBI" id="CHEBI:15377"/>
        <dbReference type="ChEBI" id="CHEBI:15378"/>
        <dbReference type="ChEBI" id="CHEBI:25629"/>
        <dbReference type="ChEBI" id="CHEBI:136304"/>
        <dbReference type="ChEBI" id="CHEBI:136335"/>
    </reaction>
    <physiologicalReaction direction="left-to-right" evidence="8">
        <dbReference type="Rhea" id="RHEA:52085"/>
    </physiologicalReaction>
</comment>
<feature type="transmembrane region" description="Helical" evidence="17">
    <location>
        <begin position="6"/>
        <end position="25"/>
    </location>
</feature>
<evidence type="ECO:0000256" key="11">
    <source>
        <dbReference type="ARBA" id="ARBA00048701"/>
    </source>
</evidence>
<dbReference type="GO" id="GO:0016020">
    <property type="term" value="C:membrane"/>
    <property type="evidence" value="ECO:0007669"/>
    <property type="project" value="InterPro"/>
</dbReference>
<comment type="catalytic activity">
    <reaction evidence="9">
        <text>9-hexadecanoyloxy-octadecanoate + H2O = 9-hydroxy-octadecanoate + hexadecanoate + H(+)</text>
        <dbReference type="Rhea" id="RHEA:52052"/>
        <dbReference type="ChEBI" id="CHEBI:7896"/>
        <dbReference type="ChEBI" id="CHEBI:15377"/>
        <dbReference type="ChEBI" id="CHEBI:15378"/>
        <dbReference type="ChEBI" id="CHEBI:83670"/>
        <dbReference type="ChEBI" id="CHEBI:136286"/>
    </reaction>
    <physiologicalReaction direction="left-to-right" evidence="9">
        <dbReference type="Rhea" id="RHEA:52053"/>
    </physiologicalReaction>
</comment>
<organism evidence="18 21">
    <name type="scientific">Adineta steineri</name>
    <dbReference type="NCBI Taxonomy" id="433720"/>
    <lineage>
        <taxon>Eukaryota</taxon>
        <taxon>Metazoa</taxon>
        <taxon>Spiralia</taxon>
        <taxon>Gnathifera</taxon>
        <taxon>Rotifera</taxon>
        <taxon>Eurotatoria</taxon>
        <taxon>Bdelloidea</taxon>
        <taxon>Adinetida</taxon>
        <taxon>Adinetidae</taxon>
        <taxon>Adineta</taxon>
    </lineage>
</organism>
<name>A0A813UWM6_9BILA</name>
<evidence type="ECO:0000313" key="20">
    <source>
        <dbReference type="Proteomes" id="UP000663832"/>
    </source>
</evidence>
<dbReference type="InterPro" id="IPR006838">
    <property type="entry name" value="ADTRP_AIG1"/>
</dbReference>
<evidence type="ECO:0000313" key="18">
    <source>
        <dbReference type="EMBL" id="CAF0833381.1"/>
    </source>
</evidence>
<evidence type="ECO:0000313" key="19">
    <source>
        <dbReference type="EMBL" id="CAF1451016.1"/>
    </source>
</evidence>
<keyword evidence="4 17" id="KW-0812">Transmembrane</keyword>
<evidence type="ECO:0000256" key="8">
    <source>
        <dbReference type="ARBA" id="ARBA00047427"/>
    </source>
</evidence>
<feature type="transmembrane region" description="Helical" evidence="17">
    <location>
        <begin position="45"/>
        <end position="67"/>
    </location>
</feature>
<evidence type="ECO:0000256" key="5">
    <source>
        <dbReference type="ARBA" id="ARBA00022989"/>
    </source>
</evidence>
<evidence type="ECO:0000256" key="9">
    <source>
        <dbReference type="ARBA" id="ARBA00047863"/>
    </source>
</evidence>
<evidence type="ECO:0000256" key="7">
    <source>
        <dbReference type="ARBA" id="ARBA00047368"/>
    </source>
</evidence>
<dbReference type="PANTHER" id="PTHR10989:SF16">
    <property type="entry name" value="AT02829P-RELATED"/>
    <property type="match status" value="1"/>
</dbReference>
<evidence type="ECO:0000256" key="17">
    <source>
        <dbReference type="SAM" id="Phobius"/>
    </source>
</evidence>
<keyword evidence="6 17" id="KW-0472">Membrane</keyword>
<feature type="transmembrane region" description="Helical" evidence="17">
    <location>
        <begin position="202"/>
        <end position="224"/>
    </location>
</feature>
<dbReference type="GO" id="GO:0012505">
    <property type="term" value="C:endomembrane system"/>
    <property type="evidence" value="ECO:0007669"/>
    <property type="project" value="UniProtKB-SubCell"/>
</dbReference>
<comment type="catalytic activity">
    <reaction evidence="7">
        <text>12-hexadecanoyloxy-octadecanoate + H2O = 12-hydroxyoctadecanoate + hexadecanoate + H(+)</text>
        <dbReference type="Rhea" id="RHEA:52056"/>
        <dbReference type="ChEBI" id="CHEBI:7896"/>
        <dbReference type="ChEBI" id="CHEBI:15377"/>
        <dbReference type="ChEBI" id="CHEBI:15378"/>
        <dbReference type="ChEBI" id="CHEBI:83677"/>
        <dbReference type="ChEBI" id="CHEBI:84201"/>
    </reaction>
    <physiologicalReaction direction="left-to-right" evidence="7">
        <dbReference type="Rhea" id="RHEA:52057"/>
    </physiologicalReaction>
</comment>
<feature type="transmembrane region" description="Helical" evidence="17">
    <location>
        <begin position="154"/>
        <end position="173"/>
    </location>
</feature>
<evidence type="ECO:0000256" key="15">
    <source>
        <dbReference type="ARBA" id="ARBA00049322"/>
    </source>
</evidence>
<proteinExistence type="inferred from homology"/>
<dbReference type="Pfam" id="PF04750">
    <property type="entry name" value="Far-17a_AIG1"/>
    <property type="match status" value="1"/>
</dbReference>
<evidence type="ECO:0000313" key="21">
    <source>
        <dbReference type="Proteomes" id="UP000663877"/>
    </source>
</evidence>
<protein>
    <recommendedName>
        <fullName evidence="22">Androgen-induced gene 1 protein</fullName>
    </recommendedName>
</protein>
<comment type="catalytic activity">
    <reaction evidence="14">
        <text>13-(9Z-octadecenoyloxy)-octadecanoate + H2O = 13-hydroxy-octadecanoate + (9Z)-octadecenoate + H(+)</text>
        <dbReference type="Rhea" id="RHEA:52064"/>
        <dbReference type="ChEBI" id="CHEBI:15377"/>
        <dbReference type="ChEBI" id="CHEBI:15378"/>
        <dbReference type="ChEBI" id="CHEBI:30823"/>
        <dbReference type="ChEBI" id="CHEBI:136303"/>
        <dbReference type="ChEBI" id="CHEBI:136304"/>
    </reaction>
    <physiologicalReaction direction="left-to-right" evidence="14">
        <dbReference type="Rhea" id="RHEA:52065"/>
    </physiologicalReaction>
</comment>
<accession>A0A813UWM6</accession>
<feature type="transmembrane region" description="Helical" evidence="17">
    <location>
        <begin position="87"/>
        <end position="107"/>
    </location>
</feature>
<sequence length="235" mass="27364">MPIRTVLGLILSIFVTGAIIWACSFEIQPRKMGESVTAPGREYKFLTVLNLHLQAIYYIICIINFFFGTDTLESEKRSFLQRLRDLFFASAAFPIGMFVCIAFWGLYHVDREFVYPKELDALFPSVLNHIMHTLPGIALCLENLVHYHRYPSRLLGLSLVIIIFVAYITWVHYLHRIHWLTFRENVWVYPILNELSSTYRGLFFLGSALFGIGLYFIGEMYTLFLPNLQTDRTTE</sequence>
<evidence type="ECO:0000256" key="10">
    <source>
        <dbReference type="ARBA" id="ARBA00048680"/>
    </source>
</evidence>
<evidence type="ECO:0000256" key="12">
    <source>
        <dbReference type="ARBA" id="ARBA00048800"/>
    </source>
</evidence>
<dbReference type="OrthoDB" id="1898221at2759"/>
<evidence type="ECO:0000256" key="6">
    <source>
        <dbReference type="ARBA" id="ARBA00023136"/>
    </source>
</evidence>
<comment type="caution">
    <text evidence="18">The sequence shown here is derived from an EMBL/GenBank/DDBJ whole genome shotgun (WGS) entry which is preliminary data.</text>
</comment>
<dbReference type="Proteomes" id="UP000663877">
    <property type="component" value="Unassembled WGS sequence"/>
</dbReference>
<evidence type="ECO:0008006" key="22">
    <source>
        <dbReference type="Google" id="ProtNLM"/>
    </source>
</evidence>
<keyword evidence="5 17" id="KW-1133">Transmembrane helix</keyword>
<comment type="catalytic activity">
    <reaction evidence="11">
        <text>12-(9Z-octadecenoyloxy)-octadecanoate + H2O = 12-hydroxyoctadecanoate + (9Z)-octadecenoate + H(+)</text>
        <dbReference type="Rhea" id="RHEA:52060"/>
        <dbReference type="ChEBI" id="CHEBI:15377"/>
        <dbReference type="ChEBI" id="CHEBI:15378"/>
        <dbReference type="ChEBI" id="CHEBI:30823"/>
        <dbReference type="ChEBI" id="CHEBI:84201"/>
        <dbReference type="ChEBI" id="CHEBI:136302"/>
    </reaction>
    <physiologicalReaction direction="left-to-right" evidence="11">
        <dbReference type="Rhea" id="RHEA:52061"/>
    </physiologicalReaction>
</comment>
<dbReference type="EMBL" id="CAJNOM010000461">
    <property type="protein sequence ID" value="CAF1451016.1"/>
    <property type="molecule type" value="Genomic_DNA"/>
</dbReference>
<evidence type="ECO:0000256" key="3">
    <source>
        <dbReference type="ARBA" id="ARBA00009300"/>
    </source>
</evidence>
<comment type="similarity">
    <text evidence="3">Belongs to the AIG1 family.</text>
</comment>